<accession>A0A4R2LD95</accession>
<dbReference type="NCBIfam" id="TIGR04353">
    <property type="entry name" value="PqqD_rel_X"/>
    <property type="match status" value="1"/>
</dbReference>
<organism evidence="1 2">
    <name type="scientific">Plasticicumulans lactativorans</name>
    <dbReference type="NCBI Taxonomy" id="1133106"/>
    <lineage>
        <taxon>Bacteria</taxon>
        <taxon>Pseudomonadati</taxon>
        <taxon>Pseudomonadota</taxon>
        <taxon>Gammaproteobacteria</taxon>
        <taxon>Candidatus Competibacteraceae</taxon>
        <taxon>Plasticicumulans</taxon>
    </lineage>
</organism>
<comment type="caution">
    <text evidence="1">The sequence shown here is derived from an EMBL/GenBank/DDBJ whole genome shotgun (WGS) entry which is preliminary data.</text>
</comment>
<protein>
    <submittedName>
        <fullName evidence="1">PqqD family protein of HPr-rel-A system</fullName>
    </submittedName>
</protein>
<dbReference type="Proteomes" id="UP000295765">
    <property type="component" value="Unassembled WGS sequence"/>
</dbReference>
<keyword evidence="2" id="KW-1185">Reference proteome</keyword>
<reference evidence="1 2" key="1">
    <citation type="submission" date="2019-03" db="EMBL/GenBank/DDBJ databases">
        <title>Genomic Encyclopedia of Type Strains, Phase IV (KMG-IV): sequencing the most valuable type-strain genomes for metagenomic binning, comparative biology and taxonomic classification.</title>
        <authorList>
            <person name="Goeker M."/>
        </authorList>
    </citation>
    <scope>NUCLEOTIDE SEQUENCE [LARGE SCALE GENOMIC DNA]</scope>
    <source>
        <strain evidence="1 2">DSM 25287</strain>
    </source>
</reference>
<sequence>MVATSARGCWRINPTCILHWRHWDEGYVLFDAASGLTHALNVIGAVCLETLAAGSRDEAELAAAVRHELDLGPDELSAGELHLLLARFDELGLAEPVSA</sequence>
<evidence type="ECO:0000313" key="1">
    <source>
        <dbReference type="EMBL" id="TCO82416.1"/>
    </source>
</evidence>
<dbReference type="InterPro" id="IPR027599">
    <property type="entry name" value="PqqD-rel_X"/>
</dbReference>
<name>A0A4R2LD95_9GAMM</name>
<gene>
    <name evidence="1" type="ORF">EV699_105207</name>
</gene>
<proteinExistence type="predicted"/>
<evidence type="ECO:0000313" key="2">
    <source>
        <dbReference type="Proteomes" id="UP000295765"/>
    </source>
</evidence>
<dbReference type="EMBL" id="SLWY01000005">
    <property type="protein sequence ID" value="TCO82416.1"/>
    <property type="molecule type" value="Genomic_DNA"/>
</dbReference>
<dbReference type="AlphaFoldDB" id="A0A4R2LD95"/>